<dbReference type="PROSITE" id="PS50949">
    <property type="entry name" value="HTH_GNTR"/>
    <property type="match status" value="1"/>
</dbReference>
<dbReference type="GO" id="GO:0003677">
    <property type="term" value="F:DNA binding"/>
    <property type="evidence" value="ECO:0007669"/>
    <property type="project" value="UniProtKB-KW"/>
</dbReference>
<keyword evidence="3" id="KW-0804">Transcription</keyword>
<feature type="domain" description="HTH gntR-type" evidence="4">
    <location>
        <begin position="11"/>
        <end position="79"/>
    </location>
</feature>
<protein>
    <submittedName>
        <fullName evidence="5">HTH-type transcriptional repressor YvoA</fullName>
    </submittedName>
</protein>
<organism evidence="5">
    <name type="scientific">Eubacterium limosum</name>
    <dbReference type="NCBI Taxonomy" id="1736"/>
    <lineage>
        <taxon>Bacteria</taxon>
        <taxon>Bacillati</taxon>
        <taxon>Bacillota</taxon>
        <taxon>Clostridia</taxon>
        <taxon>Eubacteriales</taxon>
        <taxon>Eubacteriaceae</taxon>
        <taxon>Eubacterium</taxon>
    </lineage>
</organism>
<evidence type="ECO:0000259" key="4">
    <source>
        <dbReference type="PROSITE" id="PS50949"/>
    </source>
</evidence>
<dbReference type="PANTHER" id="PTHR44846:SF1">
    <property type="entry name" value="MANNOSYL-D-GLYCERATE TRANSPORT_METABOLISM SYSTEM REPRESSOR MNGR-RELATED"/>
    <property type="match status" value="1"/>
</dbReference>
<dbReference type="InterPro" id="IPR050679">
    <property type="entry name" value="Bact_HTH_transcr_reg"/>
</dbReference>
<dbReference type="PRINTS" id="PR00035">
    <property type="entry name" value="HTHGNTR"/>
</dbReference>
<evidence type="ECO:0000256" key="1">
    <source>
        <dbReference type="ARBA" id="ARBA00023015"/>
    </source>
</evidence>
<name>A0A6N3EZ90_EUBLI</name>
<dbReference type="PANTHER" id="PTHR44846">
    <property type="entry name" value="MANNOSYL-D-GLYCERATE TRANSPORT/METABOLISM SYSTEM REPRESSOR MNGR-RELATED"/>
    <property type="match status" value="1"/>
</dbReference>
<dbReference type="Pfam" id="PF00392">
    <property type="entry name" value="GntR"/>
    <property type="match status" value="1"/>
</dbReference>
<gene>
    <name evidence="5" type="primary">yvoA_1</name>
    <name evidence="5" type="ORF">ELLFYP34_00191</name>
</gene>
<keyword evidence="1" id="KW-0805">Transcription regulation</keyword>
<dbReference type="SMART" id="SM00345">
    <property type="entry name" value="HTH_GNTR"/>
    <property type="match status" value="1"/>
</dbReference>
<dbReference type="AlphaFoldDB" id="A0A6N3EZ90"/>
<reference evidence="5" key="1">
    <citation type="submission" date="2019-11" db="EMBL/GenBank/DDBJ databases">
        <authorList>
            <person name="Feng L."/>
        </authorList>
    </citation>
    <scope>NUCLEOTIDE SEQUENCE</scope>
    <source>
        <strain evidence="5">ElimosumLFYP34</strain>
    </source>
</reference>
<keyword evidence="2" id="KW-0238">DNA-binding</keyword>
<evidence type="ECO:0000313" key="5">
    <source>
        <dbReference type="EMBL" id="VYU45061.1"/>
    </source>
</evidence>
<dbReference type="Gene3D" id="1.10.10.10">
    <property type="entry name" value="Winged helix-like DNA-binding domain superfamily/Winged helix DNA-binding domain"/>
    <property type="match status" value="1"/>
</dbReference>
<dbReference type="Pfam" id="PF07702">
    <property type="entry name" value="UTRA"/>
    <property type="match status" value="1"/>
</dbReference>
<dbReference type="InterPro" id="IPR028978">
    <property type="entry name" value="Chorismate_lyase_/UTRA_dom_sf"/>
</dbReference>
<dbReference type="GO" id="GO:0045892">
    <property type="term" value="P:negative regulation of DNA-templated transcription"/>
    <property type="evidence" value="ECO:0007669"/>
    <property type="project" value="TreeGrafter"/>
</dbReference>
<dbReference type="SUPFAM" id="SSF46785">
    <property type="entry name" value="Winged helix' DNA-binding domain"/>
    <property type="match status" value="1"/>
</dbReference>
<dbReference type="CDD" id="cd07377">
    <property type="entry name" value="WHTH_GntR"/>
    <property type="match status" value="1"/>
</dbReference>
<evidence type="ECO:0000256" key="2">
    <source>
        <dbReference type="ARBA" id="ARBA00023125"/>
    </source>
</evidence>
<proteinExistence type="predicted"/>
<dbReference type="EMBL" id="CACRTR010000012">
    <property type="protein sequence ID" value="VYU45061.1"/>
    <property type="molecule type" value="Genomic_DNA"/>
</dbReference>
<dbReference type="Gene3D" id="3.40.1410.10">
    <property type="entry name" value="Chorismate lyase-like"/>
    <property type="match status" value="1"/>
</dbReference>
<dbReference type="InterPro" id="IPR036388">
    <property type="entry name" value="WH-like_DNA-bd_sf"/>
</dbReference>
<dbReference type="SMART" id="SM00866">
    <property type="entry name" value="UTRA"/>
    <property type="match status" value="1"/>
</dbReference>
<dbReference type="GO" id="GO:0003700">
    <property type="term" value="F:DNA-binding transcription factor activity"/>
    <property type="evidence" value="ECO:0007669"/>
    <property type="project" value="InterPro"/>
</dbReference>
<dbReference type="InterPro" id="IPR036390">
    <property type="entry name" value="WH_DNA-bd_sf"/>
</dbReference>
<dbReference type="SUPFAM" id="SSF64288">
    <property type="entry name" value="Chorismate lyase-like"/>
    <property type="match status" value="1"/>
</dbReference>
<evidence type="ECO:0000256" key="3">
    <source>
        <dbReference type="ARBA" id="ARBA00023163"/>
    </source>
</evidence>
<sequence length="241" mass="27571">MGGEWLQIMDIPIYEKIANDLKEKINLELLKPNDPIPSEAALCEAYNVSRLTVRKSLEMLVRDGLVYLVQGKGHFVRKTNGSDYILTFNEVGFETTDIDQIHIVDVDVVESTKELVYILKIHPNTRVLRIRRVLYEKQQPIGYDIKYIPYYPGFPLIEKELEARDFVEILADRISPYSVQIDLKITPQRAQKETAGQLGIDEGSGILTVSQLLTDVELGVVGYCETFYNAKYVKLVAEWSR</sequence>
<dbReference type="InterPro" id="IPR011663">
    <property type="entry name" value="UTRA"/>
</dbReference>
<accession>A0A6N3EZ90</accession>
<dbReference type="InterPro" id="IPR000524">
    <property type="entry name" value="Tscrpt_reg_HTH_GntR"/>
</dbReference>